<dbReference type="GO" id="GO:0009366">
    <property type="term" value="C:enterobactin synthetase complex"/>
    <property type="evidence" value="ECO:0007669"/>
    <property type="project" value="TreeGrafter"/>
</dbReference>
<keyword evidence="3" id="KW-0596">Phosphopantetheine</keyword>
<dbReference type="PROSITE" id="PS50075">
    <property type="entry name" value="CARRIER"/>
    <property type="match status" value="1"/>
</dbReference>
<dbReference type="PROSITE" id="PS00455">
    <property type="entry name" value="AMP_BINDING"/>
    <property type="match status" value="1"/>
</dbReference>
<dbReference type="SUPFAM" id="SSF53474">
    <property type="entry name" value="alpha/beta-Hydrolases"/>
    <property type="match status" value="1"/>
</dbReference>
<dbReference type="Gene3D" id="3.30.559.30">
    <property type="entry name" value="Nonribosomal peptide synthetase, condensation domain"/>
    <property type="match status" value="2"/>
</dbReference>
<dbReference type="SUPFAM" id="SSF56801">
    <property type="entry name" value="Acetyl-CoA synthetase-like"/>
    <property type="match status" value="1"/>
</dbReference>
<comment type="caution">
    <text evidence="7">The sequence shown here is derived from an EMBL/GenBank/DDBJ whole genome shotgun (WGS) entry which is preliminary data.</text>
</comment>
<evidence type="ECO:0000256" key="5">
    <source>
        <dbReference type="SAM" id="MobiDB-lite"/>
    </source>
</evidence>
<accession>A0A317E4R7</accession>
<dbReference type="PANTHER" id="PTHR45527:SF1">
    <property type="entry name" value="FATTY ACID SYNTHASE"/>
    <property type="match status" value="1"/>
</dbReference>
<evidence type="ECO:0000256" key="2">
    <source>
        <dbReference type="ARBA" id="ARBA00006432"/>
    </source>
</evidence>
<dbReference type="GO" id="GO:0005829">
    <property type="term" value="C:cytosol"/>
    <property type="evidence" value="ECO:0007669"/>
    <property type="project" value="TreeGrafter"/>
</dbReference>
<dbReference type="InterPro" id="IPR036736">
    <property type="entry name" value="ACP-like_sf"/>
</dbReference>
<comment type="cofactor">
    <cofactor evidence="1">
        <name>pantetheine 4'-phosphate</name>
        <dbReference type="ChEBI" id="CHEBI:47942"/>
    </cofactor>
</comment>
<dbReference type="InterPro" id="IPR000873">
    <property type="entry name" value="AMP-dep_synth/lig_dom"/>
</dbReference>
<gene>
    <name evidence="7" type="ORF">DKG74_14260</name>
</gene>
<dbReference type="PANTHER" id="PTHR45527">
    <property type="entry name" value="NONRIBOSOMAL PEPTIDE SYNTHETASE"/>
    <property type="match status" value="1"/>
</dbReference>
<dbReference type="SUPFAM" id="SSF52777">
    <property type="entry name" value="CoA-dependent acyltransferases"/>
    <property type="match status" value="2"/>
</dbReference>
<dbReference type="InterPro" id="IPR009081">
    <property type="entry name" value="PP-bd_ACP"/>
</dbReference>
<dbReference type="CDD" id="cd19533">
    <property type="entry name" value="starter-C_NRPS"/>
    <property type="match status" value="1"/>
</dbReference>
<dbReference type="FunFam" id="2.30.38.10:FF:000001">
    <property type="entry name" value="Non-ribosomal peptide synthetase PvdI"/>
    <property type="match status" value="1"/>
</dbReference>
<reference evidence="7 8" key="1">
    <citation type="submission" date="2018-05" db="EMBL/GenBank/DDBJ databases">
        <title>Zavarzinia sp. HR-AS.</title>
        <authorList>
            <person name="Lee Y."/>
            <person name="Jeon C.O."/>
        </authorList>
    </citation>
    <scope>NUCLEOTIDE SEQUENCE [LARGE SCALE GENOMIC DNA]</scope>
    <source>
        <strain evidence="7 8">HR-AS</strain>
    </source>
</reference>
<evidence type="ECO:0000313" key="7">
    <source>
        <dbReference type="EMBL" id="PWR21166.1"/>
    </source>
</evidence>
<evidence type="ECO:0000256" key="4">
    <source>
        <dbReference type="ARBA" id="ARBA00022553"/>
    </source>
</evidence>
<dbReference type="InterPro" id="IPR001242">
    <property type="entry name" value="Condensation_dom"/>
</dbReference>
<dbReference type="FunFam" id="3.30.300.30:FF:000010">
    <property type="entry name" value="Enterobactin synthetase component F"/>
    <property type="match status" value="1"/>
</dbReference>
<dbReference type="InterPro" id="IPR023213">
    <property type="entry name" value="CAT-like_dom_sf"/>
</dbReference>
<dbReference type="SUPFAM" id="SSF47336">
    <property type="entry name" value="ACP-like"/>
    <property type="match status" value="1"/>
</dbReference>
<dbReference type="GO" id="GO:0031177">
    <property type="term" value="F:phosphopantetheine binding"/>
    <property type="evidence" value="ECO:0007669"/>
    <property type="project" value="InterPro"/>
</dbReference>
<name>A0A317E4R7_9PROT</name>
<dbReference type="InterPro" id="IPR020845">
    <property type="entry name" value="AMP-binding_CS"/>
</dbReference>
<evidence type="ECO:0000313" key="8">
    <source>
        <dbReference type="Proteomes" id="UP000245461"/>
    </source>
</evidence>
<proteinExistence type="inferred from homology"/>
<dbReference type="InterPro" id="IPR010071">
    <property type="entry name" value="AA_adenyl_dom"/>
</dbReference>
<evidence type="ECO:0000256" key="1">
    <source>
        <dbReference type="ARBA" id="ARBA00001957"/>
    </source>
</evidence>
<protein>
    <submittedName>
        <fullName evidence="7">Non-ribosomal peptide synthetase</fullName>
    </submittedName>
</protein>
<dbReference type="Gene3D" id="2.30.38.10">
    <property type="entry name" value="Luciferase, Domain 3"/>
    <property type="match status" value="1"/>
</dbReference>
<dbReference type="FunFam" id="3.40.50.12780:FF:000012">
    <property type="entry name" value="Non-ribosomal peptide synthetase"/>
    <property type="match status" value="1"/>
</dbReference>
<dbReference type="FunFam" id="1.10.1200.10:FF:000005">
    <property type="entry name" value="Nonribosomal peptide synthetase 1"/>
    <property type="match status" value="1"/>
</dbReference>
<dbReference type="InterPro" id="IPR029058">
    <property type="entry name" value="AB_hydrolase_fold"/>
</dbReference>
<comment type="similarity">
    <text evidence="2">Belongs to the ATP-dependent AMP-binding enzyme family.</text>
</comment>
<keyword evidence="8" id="KW-1185">Reference proteome</keyword>
<dbReference type="GO" id="GO:0043041">
    <property type="term" value="P:amino acid activation for nonribosomal peptide biosynthetic process"/>
    <property type="evidence" value="ECO:0007669"/>
    <property type="project" value="TreeGrafter"/>
</dbReference>
<dbReference type="InterPro" id="IPR006162">
    <property type="entry name" value="Ppantetheine_attach_site"/>
</dbReference>
<keyword evidence="4" id="KW-0597">Phosphoprotein</keyword>
<dbReference type="Gene3D" id="3.30.559.10">
    <property type="entry name" value="Chloramphenicol acetyltransferase-like domain"/>
    <property type="match status" value="1"/>
</dbReference>
<dbReference type="InterPro" id="IPR045851">
    <property type="entry name" value="AMP-bd_C_sf"/>
</dbReference>
<dbReference type="EMBL" id="QGLE01000008">
    <property type="protein sequence ID" value="PWR21166.1"/>
    <property type="molecule type" value="Genomic_DNA"/>
</dbReference>
<organism evidence="7 8">
    <name type="scientific">Zavarzinia aquatilis</name>
    <dbReference type="NCBI Taxonomy" id="2211142"/>
    <lineage>
        <taxon>Bacteria</taxon>
        <taxon>Pseudomonadati</taxon>
        <taxon>Pseudomonadota</taxon>
        <taxon>Alphaproteobacteria</taxon>
        <taxon>Rhodospirillales</taxon>
        <taxon>Zavarziniaceae</taxon>
        <taxon>Zavarzinia</taxon>
    </lineage>
</organism>
<dbReference type="SMART" id="SM00824">
    <property type="entry name" value="PKS_TE"/>
    <property type="match status" value="1"/>
</dbReference>
<dbReference type="Pfam" id="PF00668">
    <property type="entry name" value="Condensation"/>
    <property type="match status" value="1"/>
</dbReference>
<dbReference type="Pfam" id="PF00550">
    <property type="entry name" value="PP-binding"/>
    <property type="match status" value="1"/>
</dbReference>
<dbReference type="FunFam" id="3.40.50.980:FF:000001">
    <property type="entry name" value="Non-ribosomal peptide synthetase"/>
    <property type="match status" value="1"/>
</dbReference>
<feature type="domain" description="Carrier" evidence="6">
    <location>
        <begin position="1039"/>
        <end position="1114"/>
    </location>
</feature>
<dbReference type="OrthoDB" id="9770470at2"/>
<dbReference type="Gene3D" id="3.30.300.30">
    <property type="match status" value="1"/>
</dbReference>
<dbReference type="Pfam" id="PF13193">
    <property type="entry name" value="AMP-binding_C"/>
    <property type="match status" value="1"/>
</dbReference>
<dbReference type="Pfam" id="PF00975">
    <property type="entry name" value="Thioesterase"/>
    <property type="match status" value="1"/>
</dbReference>
<dbReference type="Gene3D" id="3.40.50.980">
    <property type="match status" value="2"/>
</dbReference>
<dbReference type="GO" id="GO:0047527">
    <property type="term" value="F:2,3-dihydroxybenzoate-serine ligase activity"/>
    <property type="evidence" value="ECO:0007669"/>
    <property type="project" value="TreeGrafter"/>
</dbReference>
<dbReference type="GO" id="GO:0009239">
    <property type="term" value="P:enterobactin biosynthetic process"/>
    <property type="evidence" value="ECO:0007669"/>
    <property type="project" value="TreeGrafter"/>
</dbReference>
<dbReference type="Gene3D" id="3.40.50.1820">
    <property type="entry name" value="alpha/beta hydrolase"/>
    <property type="match status" value="1"/>
</dbReference>
<dbReference type="SMART" id="SM00823">
    <property type="entry name" value="PKS_PP"/>
    <property type="match status" value="1"/>
</dbReference>
<dbReference type="InterPro" id="IPR020802">
    <property type="entry name" value="TesA-like"/>
</dbReference>
<dbReference type="NCBIfam" id="TIGR01733">
    <property type="entry name" value="AA-adenyl-dom"/>
    <property type="match status" value="1"/>
</dbReference>
<feature type="region of interest" description="Disordered" evidence="5">
    <location>
        <begin position="1"/>
        <end position="50"/>
    </location>
</feature>
<dbReference type="Pfam" id="PF00501">
    <property type="entry name" value="AMP-binding"/>
    <property type="match status" value="1"/>
</dbReference>
<dbReference type="InterPro" id="IPR001031">
    <property type="entry name" value="Thioesterase"/>
</dbReference>
<evidence type="ECO:0000256" key="3">
    <source>
        <dbReference type="ARBA" id="ARBA00022450"/>
    </source>
</evidence>
<dbReference type="Proteomes" id="UP000245461">
    <property type="component" value="Unassembled WGS sequence"/>
</dbReference>
<dbReference type="CDD" id="cd12116">
    <property type="entry name" value="A_NRPS_Ta1_like"/>
    <property type="match status" value="1"/>
</dbReference>
<evidence type="ECO:0000259" key="6">
    <source>
        <dbReference type="PROSITE" id="PS50075"/>
    </source>
</evidence>
<sequence>MSAPIPRPRRPCWTTAPADPRSGSIGSRRRTAMPPQSRRTARSPRFVFTPPVISGCTRRRRIPPGRPSRRSDMGIVERTTPPQVLPLAIGQRGIWVSSKIAPSDSVFNISEYVEITGALDPELFLSALHALANEAETARTRILDTDDGPRQVIEPFYAGTIPYIDFTDEADPLAAAESWMMAELSAPVDLAGTRLWFVALLKIADERFIWYHRCHHIILDGFGGGLLARRCAELYTALVEGREPEPCPFGSFATIVESEQSYRNSPRYERDRDYWRERLTGLPEPISLAKRRVAPTGGLLRSTARLSQDKSLALRELAKQAGGTMPQILMALLAAYIYRVSGADDLVLGMPVTGRTSGVLRRIPGMMANAIAMRFAMSPEVTLDTLIQQASSAVMGGLRHQQYRYEDLRRDLGLLRQDQQISWTGINIEPFDYDLRFAGLPSSFHNLSNGSVEDLTIFVYDRDDGRGLRIDFDANPGLYTKDELQEHQERLLRMIEAVIENPTGPIGAVDVLSAGERRLIETVWNDTAHAVSDRPWIEEFEAQAAATPDRLAVVDATASFDYATLNEEANRLAHTLLSRGIGPGSLIAVALPRNRHLPVTLLAIHKAGAAYLPLDPEAPPARLALTLEDAQPALLLTTSAIAGRLPVNGLPCLFLDRTNTSAAPAHNPTEADRKAPFGLSDAAYVIYTSGSTGRPKGVVVPHRGLTNFLAAMRDTLGITADDRLVAVTTIAFDIAALELYLPLTVGAAIAVVPRDVVRDPAALTGVIRDFGATIMQATPSLWQALVTDHAPALRGLLPLVGGEALPPPLARALHRLSGRVINLYGPTETTIWSTVMEISGRDLDAPPIGRPIWNTTVHVLDRHMNPVPIGIPGDLYIGGLGVADGYLRRPELTEERFIPDPFGGPGGRLYKTGDLARWRADGVLEFLGRSDFQIKIRGFRVEAGEIEAALAACPGVCQNTVILREEPNGDKRLVAYVVPEPGAEFDAGLLRARIEKTLPDYMIPAAFVPLDALPVNANGKLDRGALPAPQYEPSKGYVAPRTPMEEILAGLWAEAFGLEKVGIHDSLFELGGDSLAAARMIATLRSRHGIEIPLGAVFGTPTIAGLAEALERHAAHDPFATTLPLKSGGGRAPLFCLHPVLGLGWGYGGLLRHVGQDRPVYALQARGIAQTLPLPAGIPQVAADYLAEVRRIQPEGPYHLLGWSFGGLVAHEMTRQLEAAGESVTFLGLLDAYPFVTDKPPADEAAEVLSALSFLGYEKADLGAGPLRMDRLAEFICERYDVMAIPAVQDMQRKFPDLFDNIRKVIENNMRLARRFTPGKVKADVTFIRATRGKGADLDQILHHHPRAWKAHVAGTVAVTEVECHHQEMLDVGTLGRIGPVIAAALDASAPAEAKVFA</sequence>
<dbReference type="InterPro" id="IPR025110">
    <property type="entry name" value="AMP-bd_C"/>
</dbReference>
<dbReference type="InterPro" id="IPR020806">
    <property type="entry name" value="PKS_PP-bd"/>
</dbReference>
<dbReference type="PROSITE" id="PS00012">
    <property type="entry name" value="PHOSPHOPANTETHEINE"/>
    <property type="match status" value="1"/>
</dbReference>